<dbReference type="PATRIC" id="fig|1053226.3.peg.6060"/>
<organism evidence="1 2">
    <name type="scientific">Bacillus cereus VD048</name>
    <dbReference type="NCBI Taxonomy" id="1053226"/>
    <lineage>
        <taxon>Bacteria</taxon>
        <taxon>Bacillati</taxon>
        <taxon>Bacillota</taxon>
        <taxon>Bacilli</taxon>
        <taxon>Bacillales</taxon>
        <taxon>Bacillaceae</taxon>
        <taxon>Bacillus</taxon>
        <taxon>Bacillus cereus group</taxon>
    </lineage>
</organism>
<dbReference type="RefSeq" id="WP_002167220.1">
    <property type="nucleotide sequence ID" value="NZ_JH792318.1"/>
</dbReference>
<protein>
    <submittedName>
        <fullName evidence="1">Uncharacterized protein</fullName>
    </submittedName>
</protein>
<evidence type="ECO:0000313" key="2">
    <source>
        <dbReference type="Proteomes" id="UP000006960"/>
    </source>
</evidence>
<proteinExistence type="predicted"/>
<dbReference type="Proteomes" id="UP000006960">
    <property type="component" value="Unassembled WGS sequence"/>
</dbReference>
<dbReference type="HOGENOM" id="CLU_190425_0_0_9"/>
<sequence>MKKEKLINVKNAYSTEVLEIKNKLNQLESGRIQEISHAGMDGSLAHNIQALRKMLNDLFNKIEYGKDSIDDEISTLFDNKKSK</sequence>
<evidence type="ECO:0000313" key="1">
    <source>
        <dbReference type="EMBL" id="EJR24621.1"/>
    </source>
</evidence>
<accession>J8HHG1</accession>
<comment type="caution">
    <text evidence="1">The sequence shown here is derived from an EMBL/GenBank/DDBJ whole genome shotgun (WGS) entry which is preliminary data.</text>
</comment>
<reference evidence="1 2" key="1">
    <citation type="submission" date="2012-04" db="EMBL/GenBank/DDBJ databases">
        <title>The Genome Sequence of Bacillus cereus VD048.</title>
        <authorList>
            <consortium name="The Broad Institute Genome Sequencing Platform"/>
            <consortium name="The Broad Institute Genome Sequencing Center for Infectious Disease"/>
            <person name="Feldgarden M."/>
            <person name="Van der Auwera G.A."/>
            <person name="Mahillon J."/>
            <person name="Duprez V."/>
            <person name="Timmery S."/>
            <person name="Mattelet C."/>
            <person name="Dierick K."/>
            <person name="Sun M."/>
            <person name="Yu Z."/>
            <person name="Zhu L."/>
            <person name="Hu X."/>
            <person name="Shank E.B."/>
            <person name="Swiecicka I."/>
            <person name="Hansen B.M."/>
            <person name="Andrup L."/>
            <person name="Young S.K."/>
            <person name="Zeng Q."/>
            <person name="Gargeya S."/>
            <person name="Fitzgerald M."/>
            <person name="Haas B."/>
            <person name="Abouelleil A."/>
            <person name="Alvarado L."/>
            <person name="Arachchi H.M."/>
            <person name="Berlin A."/>
            <person name="Chapman S.B."/>
            <person name="Goldberg J."/>
            <person name="Griggs A."/>
            <person name="Gujja S."/>
            <person name="Hansen M."/>
            <person name="Howarth C."/>
            <person name="Imamovic A."/>
            <person name="Larimer J."/>
            <person name="McCowen C."/>
            <person name="Montmayeur A."/>
            <person name="Murphy C."/>
            <person name="Neiman D."/>
            <person name="Pearson M."/>
            <person name="Priest M."/>
            <person name="Roberts A."/>
            <person name="Saif S."/>
            <person name="Shea T."/>
            <person name="Sisk P."/>
            <person name="Sykes S."/>
            <person name="Wortman J."/>
            <person name="Nusbaum C."/>
            <person name="Birren B."/>
        </authorList>
    </citation>
    <scope>NUCLEOTIDE SEQUENCE [LARGE SCALE GENOMIC DNA]</scope>
    <source>
        <strain evidence="1 2">VD048</strain>
    </source>
</reference>
<gene>
    <name evidence="1" type="ORF">IIG_05952</name>
</gene>
<dbReference type="EMBL" id="AHEU01000059">
    <property type="protein sequence ID" value="EJR24621.1"/>
    <property type="molecule type" value="Genomic_DNA"/>
</dbReference>
<name>J8HHG1_BACCE</name>
<dbReference type="AlphaFoldDB" id="J8HHG1"/>